<name>A0A4R9AGG7_9MICO</name>
<keyword evidence="2" id="KW-1185">Reference proteome</keyword>
<dbReference type="AlphaFoldDB" id="A0A4R9AGG7"/>
<proteinExistence type="predicted"/>
<gene>
    <name evidence="1" type="ORF">E3T39_05995</name>
</gene>
<dbReference type="Proteomes" id="UP000298170">
    <property type="component" value="Unassembled WGS sequence"/>
</dbReference>
<accession>A0A4R9AGG7</accession>
<dbReference type="OrthoDB" id="9797931at2"/>
<organism evidence="1 2">
    <name type="scientific">Cryobacterium suzukii</name>
    <dbReference type="NCBI Taxonomy" id="1259198"/>
    <lineage>
        <taxon>Bacteria</taxon>
        <taxon>Bacillati</taxon>
        <taxon>Actinomycetota</taxon>
        <taxon>Actinomycetes</taxon>
        <taxon>Micrococcales</taxon>
        <taxon>Microbacteriaceae</taxon>
        <taxon>Cryobacterium</taxon>
    </lineage>
</organism>
<protein>
    <submittedName>
        <fullName evidence="1">Uncharacterized protein</fullName>
    </submittedName>
</protein>
<sequence length="69" mass="7359">MKAARFHGPADIRIEDIPAPELRPGAVTINRRHLQSGAPPIAAVGCLLCPPHSARARSPAACSRQMPVR</sequence>
<comment type="caution">
    <text evidence="1">The sequence shown here is derived from an EMBL/GenBank/DDBJ whole genome shotgun (WGS) entry which is preliminary data.</text>
</comment>
<dbReference type="EMBL" id="SOHJ01000004">
    <property type="protein sequence ID" value="TFD61591.1"/>
    <property type="molecule type" value="Genomic_DNA"/>
</dbReference>
<evidence type="ECO:0000313" key="2">
    <source>
        <dbReference type="Proteomes" id="UP000298170"/>
    </source>
</evidence>
<evidence type="ECO:0000313" key="1">
    <source>
        <dbReference type="EMBL" id="TFD61591.1"/>
    </source>
</evidence>
<reference evidence="1 2" key="1">
    <citation type="submission" date="2019-03" db="EMBL/GenBank/DDBJ databases">
        <title>Genomics of glacier-inhabiting Cryobacterium strains.</title>
        <authorList>
            <person name="Liu Q."/>
            <person name="Xin Y.-H."/>
        </authorList>
    </citation>
    <scope>NUCLEOTIDE SEQUENCE [LARGE SCALE GENOMIC DNA]</scope>
    <source>
        <strain evidence="1 2">Sr39</strain>
    </source>
</reference>